<keyword evidence="6" id="KW-0418">Kinase</keyword>
<evidence type="ECO:0000256" key="6">
    <source>
        <dbReference type="ARBA" id="ARBA00022777"/>
    </source>
</evidence>
<sequence length="417" mass="44546">MTRGWRAWAPDVARGVAVLAVGLVETALGLPYDGASVSVLTVIIGTATAVALGRRAPGVALTVVWAVYAVQLLAGTPTMLVQVAVAFVAFGAARWGSTATVWLSGLSMPAAGLVAYLALVVDKSFLIDLPTNGHLLDLAASMVGTWRAVAVLLTALLLAGPWLLGLVLRYDARARESRVSQVAAEQAAATAHREATQAREIARLREEQTRLAHDVHDVVGHSLAVILAQAEAAQFIPDDDPEGLQKTMRTIASSARSSLQDVREVLTPKQEPVPRPSGMDELLENVRLSGHDVDLVEAGTPRPLPPELDFVVYRVLQEMLTNAIRHGRRAAPISVEKQWHRELRMEVSNAVDATEDETENDAEATAAVGGVNGGQGIDGMRRRLASVGGRLDVQRHEGNSGPTFTATAWIPLRTVLR</sequence>
<evidence type="ECO:0000256" key="4">
    <source>
        <dbReference type="ARBA" id="ARBA00022679"/>
    </source>
</evidence>
<keyword evidence="9" id="KW-0472">Membrane</keyword>
<proteinExistence type="predicted"/>
<keyword evidence="5" id="KW-0547">Nucleotide-binding</keyword>
<feature type="transmembrane region" description="Helical" evidence="9">
    <location>
        <begin position="101"/>
        <end position="121"/>
    </location>
</feature>
<gene>
    <name evidence="12" type="ORF">EUA94_17080</name>
</gene>
<keyword evidence="4" id="KW-0808">Transferase</keyword>
<keyword evidence="13" id="KW-1185">Reference proteome</keyword>
<dbReference type="EMBL" id="SDWV01000020">
    <property type="protein sequence ID" value="RYC05781.1"/>
    <property type="molecule type" value="Genomic_DNA"/>
</dbReference>
<protein>
    <recommendedName>
        <fullName evidence="2">histidine kinase</fullName>
        <ecNumber evidence="2">2.7.13.3</ecNumber>
    </recommendedName>
</protein>
<evidence type="ECO:0000256" key="2">
    <source>
        <dbReference type="ARBA" id="ARBA00012438"/>
    </source>
</evidence>
<evidence type="ECO:0000256" key="7">
    <source>
        <dbReference type="ARBA" id="ARBA00022840"/>
    </source>
</evidence>
<feature type="transmembrane region" description="Helical" evidence="9">
    <location>
        <begin position="146"/>
        <end position="168"/>
    </location>
</feature>
<accession>A0A4Q2SLB8</accession>
<dbReference type="Gene3D" id="3.30.565.10">
    <property type="entry name" value="Histidine kinase-like ATPase, C-terminal domain"/>
    <property type="match status" value="1"/>
</dbReference>
<dbReference type="AlphaFoldDB" id="A0A4Q2SLB8"/>
<dbReference type="InterPro" id="IPR011712">
    <property type="entry name" value="Sig_transdc_His_kin_sub3_dim/P"/>
</dbReference>
<dbReference type="InterPro" id="IPR003594">
    <property type="entry name" value="HATPase_dom"/>
</dbReference>
<organism evidence="12 13">
    <name type="scientific">Nocardioides zhouii</name>
    <dbReference type="NCBI Taxonomy" id="1168729"/>
    <lineage>
        <taxon>Bacteria</taxon>
        <taxon>Bacillati</taxon>
        <taxon>Actinomycetota</taxon>
        <taxon>Actinomycetes</taxon>
        <taxon>Propionibacteriales</taxon>
        <taxon>Nocardioidaceae</taxon>
        <taxon>Nocardioides</taxon>
    </lineage>
</organism>
<keyword evidence="7" id="KW-0067">ATP-binding</keyword>
<dbReference type="GO" id="GO:0046983">
    <property type="term" value="F:protein dimerization activity"/>
    <property type="evidence" value="ECO:0007669"/>
    <property type="project" value="InterPro"/>
</dbReference>
<dbReference type="RefSeq" id="WP_129428107.1">
    <property type="nucleotide sequence ID" value="NZ_SDWV01000020.1"/>
</dbReference>
<keyword evidence="9" id="KW-0812">Transmembrane</keyword>
<dbReference type="SUPFAM" id="SSF55874">
    <property type="entry name" value="ATPase domain of HSP90 chaperone/DNA topoisomerase II/histidine kinase"/>
    <property type="match status" value="1"/>
</dbReference>
<dbReference type="GO" id="GO:0005524">
    <property type="term" value="F:ATP binding"/>
    <property type="evidence" value="ECO:0007669"/>
    <property type="project" value="UniProtKB-KW"/>
</dbReference>
<keyword evidence="8" id="KW-0902">Two-component regulatory system</keyword>
<dbReference type="GO" id="GO:0000155">
    <property type="term" value="F:phosphorelay sensor kinase activity"/>
    <property type="evidence" value="ECO:0007669"/>
    <property type="project" value="InterPro"/>
</dbReference>
<dbReference type="Pfam" id="PF02518">
    <property type="entry name" value="HATPase_c"/>
    <property type="match status" value="1"/>
</dbReference>
<reference evidence="12 13" key="1">
    <citation type="submission" date="2019-01" db="EMBL/GenBank/DDBJ databases">
        <title>Novel species of Nocardioides.</title>
        <authorList>
            <person name="Liu Q."/>
            <person name="X Y.-H."/>
        </authorList>
    </citation>
    <scope>NUCLEOTIDE SEQUENCE [LARGE SCALE GENOMIC DNA]</scope>
    <source>
        <strain evidence="12 13">HLT2-9</strain>
    </source>
</reference>
<feature type="domain" description="Histidine kinase/HSP90-like ATPase" evidence="10">
    <location>
        <begin position="312"/>
        <end position="411"/>
    </location>
</feature>
<dbReference type="Pfam" id="PF07730">
    <property type="entry name" value="HisKA_3"/>
    <property type="match status" value="1"/>
</dbReference>
<comment type="catalytic activity">
    <reaction evidence="1">
        <text>ATP + protein L-histidine = ADP + protein N-phospho-L-histidine.</text>
        <dbReference type="EC" id="2.7.13.3"/>
    </reaction>
</comment>
<dbReference type="Proteomes" id="UP000291101">
    <property type="component" value="Unassembled WGS sequence"/>
</dbReference>
<evidence type="ECO:0000259" key="10">
    <source>
        <dbReference type="Pfam" id="PF02518"/>
    </source>
</evidence>
<dbReference type="EC" id="2.7.13.3" evidence="2"/>
<name>A0A4Q2SLB8_9ACTN</name>
<dbReference type="InterPro" id="IPR050482">
    <property type="entry name" value="Sensor_HK_TwoCompSys"/>
</dbReference>
<evidence type="ECO:0000256" key="5">
    <source>
        <dbReference type="ARBA" id="ARBA00022741"/>
    </source>
</evidence>
<evidence type="ECO:0000256" key="3">
    <source>
        <dbReference type="ARBA" id="ARBA00022553"/>
    </source>
</evidence>
<comment type="caution">
    <text evidence="12">The sequence shown here is derived from an EMBL/GenBank/DDBJ whole genome shotgun (WGS) entry which is preliminary data.</text>
</comment>
<feature type="transmembrane region" description="Helical" evidence="9">
    <location>
        <begin position="37"/>
        <end position="53"/>
    </location>
</feature>
<evidence type="ECO:0000256" key="1">
    <source>
        <dbReference type="ARBA" id="ARBA00000085"/>
    </source>
</evidence>
<dbReference type="GO" id="GO:0016020">
    <property type="term" value="C:membrane"/>
    <property type="evidence" value="ECO:0007669"/>
    <property type="project" value="InterPro"/>
</dbReference>
<dbReference type="InterPro" id="IPR036890">
    <property type="entry name" value="HATPase_C_sf"/>
</dbReference>
<keyword evidence="9" id="KW-1133">Transmembrane helix</keyword>
<dbReference type="PANTHER" id="PTHR24421:SF10">
    <property type="entry name" value="NITRATE_NITRITE SENSOR PROTEIN NARQ"/>
    <property type="match status" value="1"/>
</dbReference>
<feature type="domain" description="Signal transduction histidine kinase subgroup 3 dimerisation and phosphoacceptor" evidence="11">
    <location>
        <begin position="207"/>
        <end position="267"/>
    </location>
</feature>
<evidence type="ECO:0000259" key="11">
    <source>
        <dbReference type="Pfam" id="PF07730"/>
    </source>
</evidence>
<feature type="transmembrane region" description="Helical" evidence="9">
    <location>
        <begin position="65"/>
        <end position="89"/>
    </location>
</feature>
<evidence type="ECO:0000256" key="9">
    <source>
        <dbReference type="SAM" id="Phobius"/>
    </source>
</evidence>
<keyword evidence="3" id="KW-0597">Phosphoprotein</keyword>
<dbReference type="PANTHER" id="PTHR24421">
    <property type="entry name" value="NITRATE/NITRITE SENSOR PROTEIN NARX-RELATED"/>
    <property type="match status" value="1"/>
</dbReference>
<evidence type="ECO:0000313" key="12">
    <source>
        <dbReference type="EMBL" id="RYC05781.1"/>
    </source>
</evidence>
<dbReference type="OrthoDB" id="227596at2"/>
<evidence type="ECO:0000313" key="13">
    <source>
        <dbReference type="Proteomes" id="UP000291101"/>
    </source>
</evidence>
<dbReference type="Gene3D" id="1.20.5.1930">
    <property type="match status" value="1"/>
</dbReference>
<evidence type="ECO:0000256" key="8">
    <source>
        <dbReference type="ARBA" id="ARBA00023012"/>
    </source>
</evidence>